<evidence type="ECO:0000256" key="1">
    <source>
        <dbReference type="ARBA" id="ARBA00004141"/>
    </source>
</evidence>
<keyword evidence="5" id="KW-0812">Transmembrane</keyword>
<dbReference type="Proteomes" id="UP001063166">
    <property type="component" value="Unassembled WGS sequence"/>
</dbReference>
<evidence type="ECO:0000256" key="5">
    <source>
        <dbReference type="ARBA" id="ARBA00022692"/>
    </source>
</evidence>
<comment type="subcellular location">
    <subcellularLocation>
        <location evidence="1">Membrane</location>
        <topology evidence="1">Multi-pass membrane protein</topology>
    </subcellularLocation>
</comment>
<dbReference type="GO" id="GO:0005739">
    <property type="term" value="C:mitochondrion"/>
    <property type="evidence" value="ECO:0007669"/>
    <property type="project" value="TreeGrafter"/>
</dbReference>
<dbReference type="AlphaFoldDB" id="A0A9P3UQG4"/>
<keyword evidence="10" id="KW-1208">Phospholipid metabolism</keyword>
<dbReference type="InterPro" id="IPR043130">
    <property type="entry name" value="CDP-OH_PTrfase_TM_dom"/>
</dbReference>
<keyword evidence="13" id="KW-1185">Reference proteome</keyword>
<evidence type="ECO:0000256" key="6">
    <source>
        <dbReference type="ARBA" id="ARBA00022989"/>
    </source>
</evidence>
<dbReference type="InterPro" id="IPR000462">
    <property type="entry name" value="CDP-OH_P_trans"/>
</dbReference>
<dbReference type="Gene3D" id="1.20.120.1760">
    <property type="match status" value="1"/>
</dbReference>
<dbReference type="InterPro" id="IPR050324">
    <property type="entry name" value="CDP-alcohol_PTase-I"/>
</dbReference>
<evidence type="ECO:0000256" key="2">
    <source>
        <dbReference type="ARBA" id="ARBA00010441"/>
    </source>
</evidence>
<name>A0A9P3UQG4_LYOSH</name>
<evidence type="ECO:0000256" key="3">
    <source>
        <dbReference type="ARBA" id="ARBA00022516"/>
    </source>
</evidence>
<dbReference type="GO" id="GO:0043337">
    <property type="term" value="F:cardiolipin synthase (CMP-forming)"/>
    <property type="evidence" value="ECO:0007669"/>
    <property type="project" value="TreeGrafter"/>
</dbReference>
<dbReference type="GO" id="GO:0008444">
    <property type="term" value="F:CDP-diacylglycerol-glycerol-3-phosphate 3-phosphatidyltransferase activity"/>
    <property type="evidence" value="ECO:0007669"/>
    <property type="project" value="InterPro"/>
</dbReference>
<dbReference type="GO" id="GO:0032049">
    <property type="term" value="P:cardiolipin biosynthetic process"/>
    <property type="evidence" value="ECO:0007669"/>
    <property type="project" value="TreeGrafter"/>
</dbReference>
<keyword evidence="6" id="KW-1133">Transmembrane helix</keyword>
<evidence type="ECO:0000256" key="4">
    <source>
        <dbReference type="ARBA" id="ARBA00022679"/>
    </source>
</evidence>
<dbReference type="PANTHER" id="PTHR14269:SF60">
    <property type="entry name" value="CARDIOLIPIN SYNTHASE (CMP-FORMING)"/>
    <property type="match status" value="1"/>
</dbReference>
<sequence>MREDIYTLPNALTLSRILACPVLGWSIVQGDFHLATALLVYAGLTDLADGFLARRYQKQTVLGTILDPAADKTLMTTLTVTLAMKGLLPTPVAVIILGRDVILSLSAFYIRYTSLPEPKTLSRYWDFTLPSAEIRPTRISKINTALQLALMGVTTINPVLPFQLGSSLTAFQWVVAGTTIWSGLSYLFTKDAVRLVSPGRQKKPQSM</sequence>
<comment type="caution">
    <text evidence="12">The sequence shown here is derived from an EMBL/GenBank/DDBJ whole genome shotgun (WGS) entry which is preliminary data.</text>
</comment>
<evidence type="ECO:0000256" key="8">
    <source>
        <dbReference type="ARBA" id="ARBA00023136"/>
    </source>
</evidence>
<evidence type="ECO:0000313" key="13">
    <source>
        <dbReference type="Proteomes" id="UP001063166"/>
    </source>
</evidence>
<evidence type="ECO:0000256" key="7">
    <source>
        <dbReference type="ARBA" id="ARBA00023098"/>
    </source>
</evidence>
<dbReference type="OrthoDB" id="10020554at2759"/>
<dbReference type="EMBL" id="BRPK01000010">
    <property type="protein sequence ID" value="GLB41648.1"/>
    <property type="molecule type" value="Genomic_DNA"/>
</dbReference>
<gene>
    <name evidence="12" type="ORF">LshimejAT787_1002480</name>
</gene>
<protein>
    <submittedName>
        <fullName evidence="12">CDP-alcohol phosphatidyltransferase class-I family protein</fullName>
    </submittedName>
</protein>
<reference evidence="12" key="1">
    <citation type="submission" date="2022-07" db="EMBL/GenBank/DDBJ databases">
        <title>The genome of Lyophyllum shimeji provides insight into the initial evolution of ectomycorrhizal fungal genome.</title>
        <authorList>
            <person name="Kobayashi Y."/>
            <person name="Shibata T."/>
            <person name="Hirakawa H."/>
            <person name="Shigenobu S."/>
            <person name="Nishiyama T."/>
            <person name="Yamada A."/>
            <person name="Hasebe M."/>
            <person name="Kawaguchi M."/>
        </authorList>
    </citation>
    <scope>NUCLEOTIDE SEQUENCE</scope>
    <source>
        <strain evidence="12">AT787</strain>
    </source>
</reference>
<dbReference type="PROSITE" id="PS00379">
    <property type="entry name" value="CDP_ALCOHOL_P_TRANSF"/>
    <property type="match status" value="1"/>
</dbReference>
<comment type="similarity">
    <text evidence="2 11">Belongs to the CDP-alcohol phosphatidyltransferase class-I family.</text>
</comment>
<proteinExistence type="inferred from homology"/>
<dbReference type="PANTHER" id="PTHR14269">
    <property type="entry name" value="CDP-DIACYLGLYCEROL--GLYCEROL-3-PHOSPHATE 3-PHOSPHATIDYLTRANSFERASE-RELATED"/>
    <property type="match status" value="1"/>
</dbReference>
<dbReference type="GO" id="GO:0016020">
    <property type="term" value="C:membrane"/>
    <property type="evidence" value="ECO:0007669"/>
    <property type="project" value="UniProtKB-SubCell"/>
</dbReference>
<keyword evidence="8" id="KW-0472">Membrane</keyword>
<accession>A0A9P3UQG4</accession>
<keyword evidence="3" id="KW-0444">Lipid biosynthesis</keyword>
<evidence type="ECO:0000256" key="11">
    <source>
        <dbReference type="RuleBase" id="RU003750"/>
    </source>
</evidence>
<dbReference type="InterPro" id="IPR004570">
    <property type="entry name" value="Phosphatidylglycerol_P_synth"/>
</dbReference>
<dbReference type="InterPro" id="IPR048254">
    <property type="entry name" value="CDP_ALCOHOL_P_TRANSF_CS"/>
</dbReference>
<organism evidence="12 13">
    <name type="scientific">Lyophyllum shimeji</name>
    <name type="common">Hon-shimeji</name>
    <name type="synonym">Tricholoma shimeji</name>
    <dbReference type="NCBI Taxonomy" id="47721"/>
    <lineage>
        <taxon>Eukaryota</taxon>
        <taxon>Fungi</taxon>
        <taxon>Dikarya</taxon>
        <taxon>Basidiomycota</taxon>
        <taxon>Agaricomycotina</taxon>
        <taxon>Agaricomycetes</taxon>
        <taxon>Agaricomycetidae</taxon>
        <taxon>Agaricales</taxon>
        <taxon>Tricholomatineae</taxon>
        <taxon>Lyophyllaceae</taxon>
        <taxon>Lyophyllum</taxon>
    </lineage>
</organism>
<keyword evidence="9" id="KW-0594">Phospholipid biosynthesis</keyword>
<evidence type="ECO:0000256" key="10">
    <source>
        <dbReference type="ARBA" id="ARBA00023264"/>
    </source>
</evidence>
<dbReference type="Pfam" id="PF01066">
    <property type="entry name" value="CDP-OH_P_transf"/>
    <property type="match status" value="1"/>
</dbReference>
<evidence type="ECO:0000256" key="9">
    <source>
        <dbReference type="ARBA" id="ARBA00023209"/>
    </source>
</evidence>
<dbReference type="PIRSF" id="PIRSF000847">
    <property type="entry name" value="Phos_ph_gly_syn"/>
    <property type="match status" value="1"/>
</dbReference>
<keyword evidence="4 11" id="KW-0808">Transferase</keyword>
<evidence type="ECO:0000313" key="12">
    <source>
        <dbReference type="EMBL" id="GLB41648.1"/>
    </source>
</evidence>
<keyword evidence="7" id="KW-0443">Lipid metabolism</keyword>